<evidence type="ECO:0000313" key="1">
    <source>
        <dbReference type="EMBL" id="TNL94611.1"/>
    </source>
</evidence>
<dbReference type="AlphaFoldDB" id="A0A5C4U255"/>
<accession>A0A5C4U255</accession>
<sequence length="80" mass="8972">MRTQTKLKAHGDDETARAAAELLRAIARRLRAGDRPLVTPAVGDLIEAGQELNRAMADVERAECAPRPMNRAQRRARKRR</sequence>
<evidence type="ECO:0000313" key="2">
    <source>
        <dbReference type="Proteomes" id="UP000312032"/>
    </source>
</evidence>
<dbReference type="OrthoDB" id="10020007at2"/>
<dbReference type="EMBL" id="VDHJ01000021">
    <property type="protein sequence ID" value="TNL94611.1"/>
    <property type="molecule type" value="Genomic_DNA"/>
</dbReference>
<organism evidence="1 2">
    <name type="scientific">Corynebacterium tapiri</name>
    <dbReference type="NCBI Taxonomy" id="1448266"/>
    <lineage>
        <taxon>Bacteria</taxon>
        <taxon>Bacillati</taxon>
        <taxon>Actinomycetota</taxon>
        <taxon>Actinomycetes</taxon>
        <taxon>Mycobacteriales</taxon>
        <taxon>Corynebacteriaceae</taxon>
        <taxon>Corynebacterium</taxon>
    </lineage>
</organism>
<reference evidence="1 2" key="1">
    <citation type="submission" date="2019-06" db="EMBL/GenBank/DDBJ databases">
        <authorList>
            <person name="Li J."/>
        </authorList>
    </citation>
    <scope>NUCLEOTIDE SEQUENCE [LARGE SCALE GENOMIC DNA]</scope>
    <source>
        <strain evidence="1 2">LMG 28165</strain>
    </source>
</reference>
<comment type="caution">
    <text evidence="1">The sequence shown here is derived from an EMBL/GenBank/DDBJ whole genome shotgun (WGS) entry which is preliminary data.</text>
</comment>
<dbReference type="Proteomes" id="UP000312032">
    <property type="component" value="Unassembled WGS sequence"/>
</dbReference>
<proteinExistence type="predicted"/>
<protein>
    <submittedName>
        <fullName evidence="1">Uncharacterized protein</fullName>
    </submittedName>
</protein>
<name>A0A5C4U255_9CORY</name>
<gene>
    <name evidence="1" type="ORF">FHE74_10365</name>
</gene>
<keyword evidence="2" id="KW-1185">Reference proteome</keyword>
<dbReference type="RefSeq" id="WP_139466440.1">
    <property type="nucleotide sequence ID" value="NZ_VDHJ01000021.1"/>
</dbReference>